<evidence type="ECO:0008006" key="3">
    <source>
        <dbReference type="Google" id="ProtNLM"/>
    </source>
</evidence>
<comment type="caution">
    <text evidence="1">The sequence shown here is derived from an EMBL/GenBank/DDBJ whole genome shotgun (WGS) entry which is preliminary data.</text>
</comment>
<gene>
    <name evidence="1" type="ORF">PSEMO_06710</name>
</gene>
<organism evidence="1 2">
    <name type="scientific">Pseudomonas putida</name>
    <name type="common">Arthrobacter siderocapsulatus</name>
    <dbReference type="NCBI Taxonomy" id="303"/>
    <lineage>
        <taxon>Bacteria</taxon>
        <taxon>Pseudomonadati</taxon>
        <taxon>Pseudomonadota</taxon>
        <taxon>Gammaproteobacteria</taxon>
        <taxon>Pseudomonadales</taxon>
        <taxon>Pseudomonadaceae</taxon>
        <taxon>Pseudomonas</taxon>
    </lineage>
</organism>
<accession>A0A1Q9RAG6</accession>
<dbReference type="AlphaFoldDB" id="A0A1Q9RAG6"/>
<dbReference type="EMBL" id="MKZO01000006">
    <property type="protein sequence ID" value="OLS64386.1"/>
    <property type="molecule type" value="Genomic_DNA"/>
</dbReference>
<dbReference type="Proteomes" id="UP000186736">
    <property type="component" value="Unassembled WGS sequence"/>
</dbReference>
<name>A0A1Q9RAG6_PSEPU</name>
<reference evidence="1 2" key="1">
    <citation type="submission" date="2016-10" db="EMBL/GenBank/DDBJ databases">
        <title>Genome Sequence of Pseudomonas putida GM4FR.</title>
        <authorList>
            <person name="Poehlein A."/>
            <person name="Wemheuer F."/>
            <person name="Hollensteiner J."/>
            <person name="Wemheuer B."/>
        </authorList>
    </citation>
    <scope>NUCLEOTIDE SEQUENCE [LARGE SCALE GENOMIC DNA]</scope>
    <source>
        <strain evidence="1 2">GM4FR</strain>
    </source>
</reference>
<protein>
    <recommendedName>
        <fullName evidence="3">DUF3077 domain-containing protein</fullName>
    </recommendedName>
</protein>
<evidence type="ECO:0000313" key="2">
    <source>
        <dbReference type="Proteomes" id="UP000186736"/>
    </source>
</evidence>
<proteinExistence type="predicted"/>
<dbReference type="RefSeq" id="WP_075801753.1">
    <property type="nucleotide sequence ID" value="NZ_MKZO01000006.1"/>
</dbReference>
<sequence length="100" mass="10839">MKENTSPAPTSRRTTAATHFGACNGTHPPVFAVNPDVDIDDVLMHLTAAVTSAFESNAQLCEMLARPLADVAWATWQSLEVCQALIDALRKEDRCVRAEA</sequence>
<evidence type="ECO:0000313" key="1">
    <source>
        <dbReference type="EMBL" id="OLS64386.1"/>
    </source>
</evidence>